<reference evidence="1 2" key="1">
    <citation type="submission" date="2024-03" db="EMBL/GenBank/DDBJ databases">
        <authorList>
            <person name="Martinez-Hernandez J."/>
        </authorList>
    </citation>
    <scope>NUCLEOTIDE SEQUENCE [LARGE SCALE GENOMIC DNA]</scope>
</reference>
<sequence length="213" mass="23990">MEIFKTLQINIPFAETLEQMPTYAKFMKELLSKKRRYQEKEVIPLNATCSAILQSNIPHKSKDPGSVTIPVTIGKVSVWKALIDLGASVSLMPLSMMKRIGGIQLKPTRMSLQLADRSIKYPEGVAEDVLVKVDKFFIPVDFAVIDITEDAEIPLILGRPFMRTTKMGIDMENGKLLVKVANEEIEFDIFHPMHLPKDKGQCLQMDVIDEICA</sequence>
<keyword evidence="2" id="KW-1185">Reference proteome</keyword>
<dbReference type="InterPro" id="IPR021109">
    <property type="entry name" value="Peptidase_aspartic_dom_sf"/>
</dbReference>
<gene>
    <name evidence="1" type="ORF">LLUT_LOCUS15145</name>
</gene>
<dbReference type="CDD" id="cd00303">
    <property type="entry name" value="retropepsin_like"/>
    <property type="match status" value="1"/>
</dbReference>
<dbReference type="Pfam" id="PF13650">
    <property type="entry name" value="Asp_protease_2"/>
    <property type="match status" value="1"/>
</dbReference>
<evidence type="ECO:0008006" key="3">
    <source>
        <dbReference type="Google" id="ProtNLM"/>
    </source>
</evidence>
<organism evidence="1 2">
    <name type="scientific">Lupinus luteus</name>
    <name type="common">European yellow lupine</name>
    <dbReference type="NCBI Taxonomy" id="3873"/>
    <lineage>
        <taxon>Eukaryota</taxon>
        <taxon>Viridiplantae</taxon>
        <taxon>Streptophyta</taxon>
        <taxon>Embryophyta</taxon>
        <taxon>Tracheophyta</taxon>
        <taxon>Spermatophyta</taxon>
        <taxon>Magnoliopsida</taxon>
        <taxon>eudicotyledons</taxon>
        <taxon>Gunneridae</taxon>
        <taxon>Pentapetalae</taxon>
        <taxon>rosids</taxon>
        <taxon>fabids</taxon>
        <taxon>Fabales</taxon>
        <taxon>Fabaceae</taxon>
        <taxon>Papilionoideae</taxon>
        <taxon>50 kb inversion clade</taxon>
        <taxon>genistoids sensu lato</taxon>
        <taxon>core genistoids</taxon>
        <taxon>Genisteae</taxon>
        <taxon>Lupinus</taxon>
    </lineage>
</organism>
<evidence type="ECO:0000313" key="2">
    <source>
        <dbReference type="Proteomes" id="UP001497480"/>
    </source>
</evidence>
<protein>
    <recommendedName>
        <fullName evidence="3">Aspartic peptidase DDI1-type domain-containing protein</fullName>
    </recommendedName>
</protein>
<comment type="caution">
    <text evidence="1">The sequence shown here is derived from an EMBL/GenBank/DDBJ whole genome shotgun (WGS) entry which is preliminary data.</text>
</comment>
<dbReference type="SUPFAM" id="SSF50630">
    <property type="entry name" value="Acid proteases"/>
    <property type="match status" value="1"/>
</dbReference>
<dbReference type="EMBL" id="CAXHTB010000010">
    <property type="protein sequence ID" value="CAL0314085.1"/>
    <property type="molecule type" value="Genomic_DNA"/>
</dbReference>
<proteinExistence type="predicted"/>
<dbReference type="PANTHER" id="PTHR33067">
    <property type="entry name" value="RNA-DIRECTED DNA POLYMERASE-RELATED"/>
    <property type="match status" value="1"/>
</dbReference>
<evidence type="ECO:0000313" key="1">
    <source>
        <dbReference type="EMBL" id="CAL0314085.1"/>
    </source>
</evidence>
<accession>A0AAV1WXE1</accession>
<dbReference type="PANTHER" id="PTHR33067:SF9">
    <property type="entry name" value="RNA-DIRECTED DNA POLYMERASE"/>
    <property type="match status" value="1"/>
</dbReference>
<dbReference type="Proteomes" id="UP001497480">
    <property type="component" value="Unassembled WGS sequence"/>
</dbReference>
<dbReference type="Gene3D" id="2.40.70.10">
    <property type="entry name" value="Acid Proteases"/>
    <property type="match status" value="1"/>
</dbReference>
<dbReference type="AlphaFoldDB" id="A0AAV1WXE1"/>
<name>A0AAV1WXE1_LUPLU</name>